<dbReference type="InterPro" id="IPR050266">
    <property type="entry name" value="AB_hydrolase_sf"/>
</dbReference>
<dbReference type="PRINTS" id="PR00412">
    <property type="entry name" value="EPOXHYDRLASE"/>
</dbReference>
<protein>
    <submittedName>
        <fullName evidence="2">Alpha/beta fold hydrolase</fullName>
    </submittedName>
</protein>
<dbReference type="RefSeq" id="WP_204980798.1">
    <property type="nucleotide sequence ID" value="NZ_JBHTII010000001.1"/>
</dbReference>
<organism evidence="2 3">
    <name type="scientific">Microbacterium insulae</name>
    <dbReference type="NCBI Taxonomy" id="483014"/>
    <lineage>
        <taxon>Bacteria</taxon>
        <taxon>Bacillati</taxon>
        <taxon>Actinomycetota</taxon>
        <taxon>Actinomycetes</taxon>
        <taxon>Micrococcales</taxon>
        <taxon>Microbacteriaceae</taxon>
        <taxon>Microbacterium</taxon>
    </lineage>
</organism>
<dbReference type="Gene3D" id="3.40.50.1820">
    <property type="entry name" value="alpha/beta hydrolase"/>
    <property type="match status" value="1"/>
</dbReference>
<dbReference type="InterPro" id="IPR000073">
    <property type="entry name" value="AB_hydrolase_1"/>
</dbReference>
<evidence type="ECO:0000259" key="1">
    <source>
        <dbReference type="Pfam" id="PF00561"/>
    </source>
</evidence>
<dbReference type="SUPFAM" id="SSF53474">
    <property type="entry name" value="alpha/beta-Hydrolases"/>
    <property type="match status" value="1"/>
</dbReference>
<dbReference type="InterPro" id="IPR000639">
    <property type="entry name" value="Epox_hydrolase-like"/>
</dbReference>
<accession>A0ABW3AGC0</accession>
<proteinExistence type="predicted"/>
<dbReference type="EMBL" id="JBHTII010000001">
    <property type="protein sequence ID" value="MFD0789651.1"/>
    <property type="molecule type" value="Genomic_DNA"/>
</dbReference>
<feature type="domain" description="AB hydrolase-1" evidence="1">
    <location>
        <begin position="24"/>
        <end position="255"/>
    </location>
</feature>
<dbReference type="Pfam" id="PF00561">
    <property type="entry name" value="Abhydrolase_1"/>
    <property type="match status" value="1"/>
</dbReference>
<dbReference type="GO" id="GO:0016787">
    <property type="term" value="F:hydrolase activity"/>
    <property type="evidence" value="ECO:0007669"/>
    <property type="project" value="UniProtKB-KW"/>
</dbReference>
<dbReference type="Proteomes" id="UP001597055">
    <property type="component" value="Unassembled WGS sequence"/>
</dbReference>
<gene>
    <name evidence="2" type="ORF">ACFQ0P_04520</name>
</gene>
<sequence>MAESLMTVNGIKLYVADTGEKDLPVVLCLHSLFLDSRMFDGLLEYAEGKYRVVRPDFRGQGRSDHGSGEMITMDQDTDDMFALIDQLELTDVNLLAQSMGGDVAVRLAARRPDGFRSLVMAGSSARNEPDGQREQFLEWIGKAGEQGFINDSLEETMEVMFGPTSRNTTDPRRKAAVELWRERINVTPRSLYPAMKGVILRENAVPLLPLITCPALIFSGVEDTARPPAWAEEVANGIRDSRLVVLEGVGHSPTLEVPEVVYPMIIDFYDTHNTER</sequence>
<dbReference type="PANTHER" id="PTHR43798">
    <property type="entry name" value="MONOACYLGLYCEROL LIPASE"/>
    <property type="match status" value="1"/>
</dbReference>
<name>A0ABW3AGC0_9MICO</name>
<reference evidence="3" key="1">
    <citation type="journal article" date="2019" name="Int. J. Syst. Evol. Microbiol.">
        <title>The Global Catalogue of Microorganisms (GCM) 10K type strain sequencing project: providing services to taxonomists for standard genome sequencing and annotation.</title>
        <authorList>
            <consortium name="The Broad Institute Genomics Platform"/>
            <consortium name="The Broad Institute Genome Sequencing Center for Infectious Disease"/>
            <person name="Wu L."/>
            <person name="Ma J."/>
        </authorList>
    </citation>
    <scope>NUCLEOTIDE SEQUENCE [LARGE SCALE GENOMIC DNA]</scope>
    <source>
        <strain evidence="3">CCUG 54523</strain>
    </source>
</reference>
<dbReference type="PRINTS" id="PR00111">
    <property type="entry name" value="ABHYDROLASE"/>
</dbReference>
<dbReference type="InterPro" id="IPR029058">
    <property type="entry name" value="AB_hydrolase_fold"/>
</dbReference>
<evidence type="ECO:0000313" key="3">
    <source>
        <dbReference type="Proteomes" id="UP001597055"/>
    </source>
</evidence>
<evidence type="ECO:0000313" key="2">
    <source>
        <dbReference type="EMBL" id="MFD0789651.1"/>
    </source>
</evidence>
<keyword evidence="3" id="KW-1185">Reference proteome</keyword>
<comment type="caution">
    <text evidence="2">The sequence shown here is derived from an EMBL/GenBank/DDBJ whole genome shotgun (WGS) entry which is preliminary data.</text>
</comment>
<keyword evidence="2" id="KW-0378">Hydrolase</keyword>